<dbReference type="Pfam" id="PF01568">
    <property type="entry name" value="Molydop_binding"/>
    <property type="match status" value="1"/>
</dbReference>
<evidence type="ECO:0000256" key="5">
    <source>
        <dbReference type="ARBA" id="ARBA00023004"/>
    </source>
</evidence>
<dbReference type="InterPro" id="IPR011888">
    <property type="entry name" value="Anaer_DMSO_reductase"/>
</dbReference>
<dbReference type="InterPro" id="IPR006963">
    <property type="entry name" value="Mopterin_OxRdtase_4Fe-4S_dom"/>
</dbReference>
<dbReference type="Gene3D" id="3.40.228.10">
    <property type="entry name" value="Dimethylsulfoxide Reductase, domain 2"/>
    <property type="match status" value="1"/>
</dbReference>
<evidence type="ECO:0000313" key="8">
    <source>
        <dbReference type="EMBL" id="RNL19879.1"/>
    </source>
</evidence>
<keyword evidence="6" id="KW-0411">Iron-sulfur</keyword>
<dbReference type="PROSITE" id="PS51669">
    <property type="entry name" value="4FE4S_MOW_BIS_MGD"/>
    <property type="match status" value="1"/>
</dbReference>
<dbReference type="Proteomes" id="UP000267368">
    <property type="component" value="Unassembled WGS sequence"/>
</dbReference>
<evidence type="ECO:0000256" key="4">
    <source>
        <dbReference type="ARBA" id="ARBA00023002"/>
    </source>
</evidence>
<dbReference type="GO" id="GO:0043546">
    <property type="term" value="F:molybdopterin cofactor binding"/>
    <property type="evidence" value="ECO:0007669"/>
    <property type="project" value="InterPro"/>
</dbReference>
<dbReference type="InterPro" id="IPR006657">
    <property type="entry name" value="MoPterin_dinucl-bd_dom"/>
</dbReference>
<keyword evidence="3" id="KW-0732">Signal</keyword>
<organism evidence="8 9">
    <name type="scientific">Slackia faecicanis</name>
    <dbReference type="NCBI Taxonomy" id="255723"/>
    <lineage>
        <taxon>Bacteria</taxon>
        <taxon>Bacillati</taxon>
        <taxon>Actinomycetota</taxon>
        <taxon>Coriobacteriia</taxon>
        <taxon>Eggerthellales</taxon>
        <taxon>Eggerthellaceae</taxon>
        <taxon>Slackia</taxon>
    </lineage>
</organism>
<dbReference type="Gene3D" id="3.40.50.12770">
    <property type="entry name" value="Nitrate reductase alpha subunit"/>
    <property type="match status" value="1"/>
</dbReference>
<dbReference type="SUPFAM" id="SSF53706">
    <property type="entry name" value="Formate dehydrogenase/DMSO reductase, domains 1-3"/>
    <property type="match status" value="1"/>
</dbReference>
<dbReference type="RefSeq" id="WP_123198200.1">
    <property type="nucleotide sequence ID" value="NZ_QICB01000003.1"/>
</dbReference>
<dbReference type="Gene3D" id="3.40.50.12440">
    <property type="match status" value="1"/>
</dbReference>
<dbReference type="GO" id="GO:0009389">
    <property type="term" value="F:dimethyl sulfoxide reductase activity"/>
    <property type="evidence" value="ECO:0007669"/>
    <property type="project" value="InterPro"/>
</dbReference>
<comment type="caution">
    <text evidence="8">The sequence shown here is derived from an EMBL/GenBank/DDBJ whole genome shotgun (WGS) entry which is preliminary data.</text>
</comment>
<dbReference type="GO" id="GO:0009055">
    <property type="term" value="F:electron transfer activity"/>
    <property type="evidence" value="ECO:0007669"/>
    <property type="project" value="TreeGrafter"/>
</dbReference>
<evidence type="ECO:0000313" key="9">
    <source>
        <dbReference type="Proteomes" id="UP000267368"/>
    </source>
</evidence>
<keyword evidence="2" id="KW-0479">Metal-binding</keyword>
<sequence>MVKEIEGHPVSRRNFVKGTFAGAVAGAGVLGGASMFGCAPKSEEAAAPEAAEETIAWSQCNVNCGGNCVFQWHVKDGKVQYMESDNTGDIDLQARACLRGRSMRRWLNSPDRLLYPMKRVGKRGEGKFEQISWDEAVQTIADKLKYTIDTYGNDAIYVNYATGMYSATGNPSSRLLNLLGGHLKRGYDYSTNMISAALPYMYGEECSPYDDVFASSMTEAEANSDLVVMFGNSPAETRMGGANIVWDFARVREAVQGRGGKIVNIDYRMNESASGHPEEWLPIRPGTDAALACALAHEFIANDQVDLDFLHTYCVGYDEESMPESAKGQNKSYKDYIMGTGYDMVEKTPEWAAPITQIPADTIRQLAADLSAAEAPFVVQGWGPQRHTNGEDTCRAICMIPVLLGKIGLPGTNTGQREAEPSVSLVGGLPSGKNPVKARIPCYEWLNAVDHGKEMTATNAGITGVDQLSNDIKFLWNYAGNCITNQHGDINKVHEILSDESKCEFILVWDTVMTDSAKYADILLPDAMRSEQLNMKTNGYTEWYTGVCVGGPAQEAPGECRTSYDVMADIADKFGMKEQFTEGKTQEQWIQEIYEAGAAEDSEMPSWDEIKAQGLYKRALPTAIGMKDFRDDPVANPLATPSGKIEIYSEQLAEIAATWELEEGDAINPIPMFFAGFQGYGSTTDEFPLYCSGFHHKSRTHSSFGFIPELEAVARQQLWINPADAESRGIASGDMCSVKSPAGEIRIEAKVTSRIVPGTVGIPQGAWHKADMFGDKVDKGACVNTLTTYRPSPLGKGNGNAHTMIVQVAKA</sequence>
<dbReference type="Gene3D" id="2.40.40.20">
    <property type="match status" value="1"/>
</dbReference>
<dbReference type="GO" id="GO:0051539">
    <property type="term" value="F:4 iron, 4 sulfur cluster binding"/>
    <property type="evidence" value="ECO:0007669"/>
    <property type="project" value="InterPro"/>
</dbReference>
<evidence type="ECO:0000256" key="1">
    <source>
        <dbReference type="ARBA" id="ARBA00010312"/>
    </source>
</evidence>
<dbReference type="InterPro" id="IPR009010">
    <property type="entry name" value="Asp_de-COase-like_dom_sf"/>
</dbReference>
<keyword evidence="5" id="KW-0408">Iron</keyword>
<evidence type="ECO:0000256" key="6">
    <source>
        <dbReference type="ARBA" id="ARBA00023014"/>
    </source>
</evidence>
<dbReference type="Gene3D" id="3.40.50.740">
    <property type="match status" value="1"/>
</dbReference>
<dbReference type="SUPFAM" id="SSF50692">
    <property type="entry name" value="ADC-like"/>
    <property type="match status" value="1"/>
</dbReference>
<feature type="domain" description="4Fe-4S Mo/W bis-MGD-type" evidence="7">
    <location>
        <begin position="53"/>
        <end position="111"/>
    </location>
</feature>
<dbReference type="InterPro" id="IPR006656">
    <property type="entry name" value="Mopterin_OxRdtase"/>
</dbReference>
<keyword evidence="4" id="KW-0560">Oxidoreductase</keyword>
<dbReference type="Pfam" id="PF04879">
    <property type="entry name" value="Molybdop_Fe4S4"/>
    <property type="match status" value="1"/>
</dbReference>
<dbReference type="Pfam" id="PF00384">
    <property type="entry name" value="Molybdopterin"/>
    <property type="match status" value="1"/>
</dbReference>
<gene>
    <name evidence="8" type="ORF">DMP07_05810</name>
</gene>
<dbReference type="AlphaFoldDB" id="A0A3N0AF98"/>
<dbReference type="PANTHER" id="PTHR43742:SF3">
    <property type="entry name" value="DIMETHYL SULFOXIDE REDUCTASE DMSA"/>
    <property type="match status" value="1"/>
</dbReference>
<dbReference type="PANTHER" id="PTHR43742">
    <property type="entry name" value="TRIMETHYLAMINE-N-OXIDE REDUCTASE"/>
    <property type="match status" value="1"/>
</dbReference>
<proteinExistence type="inferred from homology"/>
<evidence type="ECO:0000259" key="7">
    <source>
        <dbReference type="PROSITE" id="PS51669"/>
    </source>
</evidence>
<comment type="similarity">
    <text evidence="1">Belongs to the prokaryotic molybdopterin-containing oxidoreductase family.</text>
</comment>
<name>A0A3N0AF98_9ACTN</name>
<dbReference type="PROSITE" id="PS51318">
    <property type="entry name" value="TAT"/>
    <property type="match status" value="1"/>
</dbReference>
<accession>A0A3N0AF98</accession>
<dbReference type="NCBIfam" id="TIGR02166">
    <property type="entry name" value="dmsA_ynfE"/>
    <property type="match status" value="1"/>
</dbReference>
<evidence type="ECO:0000256" key="2">
    <source>
        <dbReference type="ARBA" id="ARBA00022723"/>
    </source>
</evidence>
<dbReference type="OrthoDB" id="7376058at2"/>
<dbReference type="GO" id="GO:0009061">
    <property type="term" value="P:anaerobic respiration"/>
    <property type="evidence" value="ECO:0007669"/>
    <property type="project" value="TreeGrafter"/>
</dbReference>
<dbReference type="SMART" id="SM00926">
    <property type="entry name" value="Molybdop_Fe4S4"/>
    <property type="match status" value="1"/>
</dbReference>
<keyword evidence="9" id="KW-1185">Reference proteome</keyword>
<dbReference type="InterPro" id="IPR006311">
    <property type="entry name" value="TAT_signal"/>
</dbReference>
<reference evidence="9" key="1">
    <citation type="submission" date="2018-05" db="EMBL/GenBank/DDBJ databases">
        <title>Genome Sequencing of selected type strains of the family Eggerthellaceae.</title>
        <authorList>
            <person name="Danylec N."/>
            <person name="Stoll D.A."/>
            <person name="Doetsch A."/>
            <person name="Huch M."/>
        </authorList>
    </citation>
    <scope>NUCLEOTIDE SEQUENCE [LARGE SCALE GENOMIC DNA]</scope>
    <source>
        <strain evidence="9">DSM 17537</strain>
    </source>
</reference>
<dbReference type="GO" id="GO:0030151">
    <property type="term" value="F:molybdenum ion binding"/>
    <property type="evidence" value="ECO:0007669"/>
    <property type="project" value="InterPro"/>
</dbReference>
<evidence type="ECO:0000256" key="3">
    <source>
        <dbReference type="ARBA" id="ARBA00022729"/>
    </source>
</evidence>
<dbReference type="EMBL" id="QICB01000003">
    <property type="protein sequence ID" value="RNL19879.1"/>
    <property type="molecule type" value="Genomic_DNA"/>
</dbReference>
<dbReference type="InterPro" id="IPR050612">
    <property type="entry name" value="Prok_Mopterin_Oxidored"/>
</dbReference>
<dbReference type="GO" id="GO:0030288">
    <property type="term" value="C:outer membrane-bounded periplasmic space"/>
    <property type="evidence" value="ECO:0007669"/>
    <property type="project" value="TreeGrafter"/>
</dbReference>
<protein>
    <submittedName>
        <fullName evidence="8">Dimethyl sulfoxide reductase subunit A</fullName>
    </submittedName>
</protein>